<evidence type="ECO:0000256" key="7">
    <source>
        <dbReference type="SAM" id="MobiDB-lite"/>
    </source>
</evidence>
<keyword evidence="3" id="KW-0813">Transport</keyword>
<accession>A0ABW2AF08</accession>
<feature type="transmembrane region" description="Helical" evidence="8">
    <location>
        <begin position="185"/>
        <end position="207"/>
    </location>
</feature>
<dbReference type="InterPro" id="IPR002524">
    <property type="entry name" value="Cation_efflux"/>
</dbReference>
<evidence type="ECO:0000313" key="11">
    <source>
        <dbReference type="Proteomes" id="UP001596298"/>
    </source>
</evidence>
<feature type="transmembrane region" description="Helical" evidence="8">
    <location>
        <begin position="99"/>
        <end position="118"/>
    </location>
</feature>
<evidence type="ECO:0000256" key="5">
    <source>
        <dbReference type="ARBA" id="ARBA00022989"/>
    </source>
</evidence>
<comment type="subcellular location">
    <subcellularLocation>
        <location evidence="1">Membrane</location>
        <topology evidence="1">Multi-pass membrane protein</topology>
    </subcellularLocation>
</comment>
<dbReference type="InterPro" id="IPR050291">
    <property type="entry name" value="CDF_Transporter"/>
</dbReference>
<feature type="transmembrane region" description="Helical" evidence="8">
    <location>
        <begin position="42"/>
        <end position="67"/>
    </location>
</feature>
<name>A0ABW2AF08_9MICO</name>
<keyword evidence="5 8" id="KW-1133">Transmembrane helix</keyword>
<dbReference type="InterPro" id="IPR027469">
    <property type="entry name" value="Cation_efflux_TMD_sf"/>
</dbReference>
<organism evidence="10 11">
    <name type="scientific">Flexivirga alba</name>
    <dbReference type="NCBI Taxonomy" id="702742"/>
    <lineage>
        <taxon>Bacteria</taxon>
        <taxon>Bacillati</taxon>
        <taxon>Actinomycetota</taxon>
        <taxon>Actinomycetes</taxon>
        <taxon>Micrococcales</taxon>
        <taxon>Dermacoccaceae</taxon>
        <taxon>Flexivirga</taxon>
    </lineage>
</organism>
<dbReference type="Pfam" id="PF01545">
    <property type="entry name" value="Cation_efflux"/>
    <property type="match status" value="1"/>
</dbReference>
<comment type="similarity">
    <text evidence="2">Belongs to the cation diffusion facilitator (CDF) transporter (TC 2.A.4) family.</text>
</comment>
<sequence>MSRPPAAAHDDHAHDGHGHGHSHGLVARSILSSREGLKAVGWSLLVLLVTAAAQLVVFIATGSVALLADLIHNFGDALTAIPLGIAFWLRSFVAEKRAGFFVVATIFVSAVVALVESISRLIHPQHLHHLVPLAIAGVIGFVGNEIAALIRTNAGKRLHSPALVADGAHARTDGLVSLSVVASSIVVGLGFQLGDPIIGLIITLVILRITWQSFRTVQQDPEGADLDHHDH</sequence>
<keyword evidence="11" id="KW-1185">Reference proteome</keyword>
<feature type="transmembrane region" description="Helical" evidence="8">
    <location>
        <begin position="74"/>
        <end position="93"/>
    </location>
</feature>
<dbReference type="PANTHER" id="PTHR43840:SF15">
    <property type="entry name" value="MITOCHONDRIAL METAL TRANSPORTER 1-RELATED"/>
    <property type="match status" value="1"/>
</dbReference>
<keyword evidence="4 8" id="KW-0812">Transmembrane</keyword>
<feature type="domain" description="Cation efflux protein transmembrane" evidence="9">
    <location>
        <begin position="43"/>
        <end position="216"/>
    </location>
</feature>
<evidence type="ECO:0000256" key="6">
    <source>
        <dbReference type="ARBA" id="ARBA00023136"/>
    </source>
</evidence>
<evidence type="ECO:0000256" key="4">
    <source>
        <dbReference type="ARBA" id="ARBA00022692"/>
    </source>
</evidence>
<reference evidence="11" key="1">
    <citation type="journal article" date="2019" name="Int. J. Syst. Evol. Microbiol.">
        <title>The Global Catalogue of Microorganisms (GCM) 10K type strain sequencing project: providing services to taxonomists for standard genome sequencing and annotation.</title>
        <authorList>
            <consortium name="The Broad Institute Genomics Platform"/>
            <consortium name="The Broad Institute Genome Sequencing Center for Infectious Disease"/>
            <person name="Wu L."/>
            <person name="Ma J."/>
        </authorList>
    </citation>
    <scope>NUCLEOTIDE SEQUENCE [LARGE SCALE GENOMIC DNA]</scope>
    <source>
        <strain evidence="11">CCUG 58127</strain>
    </source>
</reference>
<gene>
    <name evidence="10" type="ORF">ACFQDH_08905</name>
</gene>
<evidence type="ECO:0000259" key="9">
    <source>
        <dbReference type="Pfam" id="PF01545"/>
    </source>
</evidence>
<evidence type="ECO:0000313" key="10">
    <source>
        <dbReference type="EMBL" id="MFC6705380.1"/>
    </source>
</evidence>
<evidence type="ECO:0000256" key="1">
    <source>
        <dbReference type="ARBA" id="ARBA00004141"/>
    </source>
</evidence>
<evidence type="ECO:0000256" key="2">
    <source>
        <dbReference type="ARBA" id="ARBA00008114"/>
    </source>
</evidence>
<dbReference type="Gene3D" id="1.20.1510.10">
    <property type="entry name" value="Cation efflux protein transmembrane domain"/>
    <property type="match status" value="1"/>
</dbReference>
<feature type="compositionally biased region" description="Basic and acidic residues" evidence="7">
    <location>
        <begin position="8"/>
        <end position="18"/>
    </location>
</feature>
<evidence type="ECO:0000256" key="3">
    <source>
        <dbReference type="ARBA" id="ARBA00022448"/>
    </source>
</evidence>
<dbReference type="PANTHER" id="PTHR43840">
    <property type="entry name" value="MITOCHONDRIAL METAL TRANSPORTER 1-RELATED"/>
    <property type="match status" value="1"/>
</dbReference>
<dbReference type="EMBL" id="JBHSWH010000001">
    <property type="protein sequence ID" value="MFC6705380.1"/>
    <property type="molecule type" value="Genomic_DNA"/>
</dbReference>
<dbReference type="SUPFAM" id="SSF161111">
    <property type="entry name" value="Cation efflux protein transmembrane domain-like"/>
    <property type="match status" value="1"/>
</dbReference>
<dbReference type="NCBIfam" id="TIGR01297">
    <property type="entry name" value="CDF"/>
    <property type="match status" value="1"/>
</dbReference>
<dbReference type="RefSeq" id="WP_382400464.1">
    <property type="nucleotide sequence ID" value="NZ_JBHSWH010000001.1"/>
</dbReference>
<proteinExistence type="inferred from homology"/>
<keyword evidence="6 8" id="KW-0472">Membrane</keyword>
<feature type="region of interest" description="Disordered" evidence="7">
    <location>
        <begin position="1"/>
        <end position="21"/>
    </location>
</feature>
<dbReference type="InterPro" id="IPR058533">
    <property type="entry name" value="Cation_efflux_TM"/>
</dbReference>
<protein>
    <submittedName>
        <fullName evidence="10">Cation diffusion facilitator family transporter</fullName>
    </submittedName>
</protein>
<comment type="caution">
    <text evidence="10">The sequence shown here is derived from an EMBL/GenBank/DDBJ whole genome shotgun (WGS) entry which is preliminary data.</text>
</comment>
<evidence type="ECO:0000256" key="8">
    <source>
        <dbReference type="SAM" id="Phobius"/>
    </source>
</evidence>
<dbReference type="Proteomes" id="UP001596298">
    <property type="component" value="Unassembled WGS sequence"/>
</dbReference>